<reference evidence="2" key="1">
    <citation type="submission" date="2016-02" db="EMBL/GenBank/DDBJ databases">
        <title>WGS assembly of Manihot esculenta.</title>
        <authorList>
            <person name="Bredeson J.V."/>
            <person name="Prochnik S.E."/>
            <person name="Lyons J.B."/>
            <person name="Schmutz J."/>
            <person name="Grimwood J."/>
            <person name="Vrebalov J."/>
            <person name="Bart R.S."/>
            <person name="Amuge T."/>
            <person name="Ferguson M.E."/>
            <person name="Green R."/>
            <person name="Putnam N."/>
            <person name="Stites J."/>
            <person name="Rounsley S."/>
            <person name="Rokhsar D.S."/>
        </authorList>
    </citation>
    <scope>NUCLEOTIDE SEQUENCE [LARGE SCALE GENOMIC DNA]</scope>
    <source>
        <tissue evidence="2">Leaf</tissue>
    </source>
</reference>
<proteinExistence type="predicted"/>
<feature type="compositionally biased region" description="Basic residues" evidence="1">
    <location>
        <begin position="27"/>
        <end position="39"/>
    </location>
</feature>
<organism evidence="2">
    <name type="scientific">Manihot esculenta</name>
    <name type="common">Cassava</name>
    <name type="synonym">Jatropha manihot</name>
    <dbReference type="NCBI Taxonomy" id="3983"/>
    <lineage>
        <taxon>Eukaryota</taxon>
        <taxon>Viridiplantae</taxon>
        <taxon>Streptophyta</taxon>
        <taxon>Embryophyta</taxon>
        <taxon>Tracheophyta</taxon>
        <taxon>Spermatophyta</taxon>
        <taxon>Magnoliopsida</taxon>
        <taxon>eudicotyledons</taxon>
        <taxon>Gunneridae</taxon>
        <taxon>Pentapetalae</taxon>
        <taxon>rosids</taxon>
        <taxon>fabids</taxon>
        <taxon>Malpighiales</taxon>
        <taxon>Euphorbiaceae</taxon>
        <taxon>Crotonoideae</taxon>
        <taxon>Manihoteae</taxon>
        <taxon>Manihot</taxon>
    </lineage>
</organism>
<accession>A0A2C9U903</accession>
<sequence>MDSDSEYPSTPLFPHFTGDPADDDSHHRHHHHRRPHHPRNLTVDPYFPLFSSSDSHSPHATLHDPYSLSDHTNFNIRTLDDDAVSDPESIILGGPDILDRQNQVSFVMDLFQQRVEQSQVMGRSSHLVSDSLNESDFGVIEENCELGMDNLELELGLGFGLDGHENGGFQNIGHNQSQ</sequence>
<feature type="region of interest" description="Disordered" evidence="1">
    <location>
        <begin position="1"/>
        <end position="41"/>
    </location>
</feature>
<gene>
    <name evidence="2" type="ORF">MANES_16G049000</name>
</gene>
<evidence type="ECO:0000313" key="2">
    <source>
        <dbReference type="EMBL" id="OAY26459.1"/>
    </source>
</evidence>
<protein>
    <submittedName>
        <fullName evidence="2">Uncharacterized protein</fullName>
    </submittedName>
</protein>
<evidence type="ECO:0000256" key="1">
    <source>
        <dbReference type="SAM" id="MobiDB-lite"/>
    </source>
</evidence>
<name>A0A2C9U903_MANES</name>
<dbReference type="STRING" id="3983.A0A2C9U903"/>
<dbReference type="AlphaFoldDB" id="A0A2C9U903"/>
<dbReference type="EMBL" id="CM004402">
    <property type="protein sequence ID" value="OAY26459.1"/>
    <property type="molecule type" value="Genomic_DNA"/>
</dbReference>